<dbReference type="Gene3D" id="3.40.50.720">
    <property type="entry name" value="NAD(P)-binding Rossmann-like Domain"/>
    <property type="match status" value="1"/>
</dbReference>
<evidence type="ECO:0000313" key="6">
    <source>
        <dbReference type="Proteomes" id="UP001209540"/>
    </source>
</evidence>
<dbReference type="PANTHER" id="PTHR43580">
    <property type="entry name" value="OXIDOREDUCTASE GLYR1-RELATED"/>
    <property type="match status" value="1"/>
</dbReference>
<organism evidence="5 6">
    <name type="scientific">Phascolomyces articulosus</name>
    <dbReference type="NCBI Taxonomy" id="60185"/>
    <lineage>
        <taxon>Eukaryota</taxon>
        <taxon>Fungi</taxon>
        <taxon>Fungi incertae sedis</taxon>
        <taxon>Mucoromycota</taxon>
        <taxon>Mucoromycotina</taxon>
        <taxon>Mucoromycetes</taxon>
        <taxon>Mucorales</taxon>
        <taxon>Lichtheimiaceae</taxon>
        <taxon>Phascolomyces</taxon>
    </lineage>
</organism>
<evidence type="ECO:0000256" key="3">
    <source>
        <dbReference type="PIRSR" id="PIRSR000103-1"/>
    </source>
</evidence>
<dbReference type="PIRSF" id="PIRSF000103">
    <property type="entry name" value="HIBADH"/>
    <property type="match status" value="1"/>
</dbReference>
<evidence type="ECO:0000313" key="5">
    <source>
        <dbReference type="EMBL" id="KAI9253417.1"/>
    </source>
</evidence>
<keyword evidence="6" id="KW-1185">Reference proteome</keyword>
<dbReference type="GO" id="GO:0016491">
    <property type="term" value="F:oxidoreductase activity"/>
    <property type="evidence" value="ECO:0007669"/>
    <property type="project" value="UniProtKB-KW"/>
</dbReference>
<dbReference type="InterPro" id="IPR015815">
    <property type="entry name" value="HIBADH-related"/>
</dbReference>
<dbReference type="Pfam" id="PF03446">
    <property type="entry name" value="NAD_binding_2"/>
    <property type="match status" value="1"/>
</dbReference>
<comment type="similarity">
    <text evidence="1">Belongs to the HIBADH-related family. NP60 subfamily.</text>
</comment>
<dbReference type="Gene3D" id="1.10.1040.10">
    <property type="entry name" value="N-(1-d-carboxylethyl)-l-norvaline Dehydrogenase, domain 2"/>
    <property type="match status" value="1"/>
</dbReference>
<dbReference type="EMBL" id="JAIXMP010000026">
    <property type="protein sequence ID" value="KAI9253417.1"/>
    <property type="molecule type" value="Genomic_DNA"/>
</dbReference>
<keyword evidence="2" id="KW-0560">Oxidoreductase</keyword>
<dbReference type="InterPro" id="IPR008927">
    <property type="entry name" value="6-PGluconate_DH-like_C_sf"/>
</dbReference>
<gene>
    <name evidence="5" type="ORF">BDA99DRAFT_468231</name>
</gene>
<evidence type="ECO:0000256" key="2">
    <source>
        <dbReference type="ARBA" id="ARBA00023002"/>
    </source>
</evidence>
<reference evidence="5" key="2">
    <citation type="submission" date="2023-02" db="EMBL/GenBank/DDBJ databases">
        <authorList>
            <consortium name="DOE Joint Genome Institute"/>
            <person name="Mondo S.J."/>
            <person name="Chang Y."/>
            <person name="Wang Y."/>
            <person name="Ahrendt S."/>
            <person name="Andreopoulos W."/>
            <person name="Barry K."/>
            <person name="Beard J."/>
            <person name="Benny G.L."/>
            <person name="Blankenship S."/>
            <person name="Bonito G."/>
            <person name="Cuomo C."/>
            <person name="Desiro A."/>
            <person name="Gervers K.A."/>
            <person name="Hundley H."/>
            <person name="Kuo A."/>
            <person name="LaButti K."/>
            <person name="Lang B.F."/>
            <person name="Lipzen A."/>
            <person name="O'Donnell K."/>
            <person name="Pangilinan J."/>
            <person name="Reynolds N."/>
            <person name="Sandor L."/>
            <person name="Smith M.W."/>
            <person name="Tsang A."/>
            <person name="Grigoriev I.V."/>
            <person name="Stajich J.E."/>
            <person name="Spatafora J.W."/>
        </authorList>
    </citation>
    <scope>NUCLEOTIDE SEQUENCE</scope>
    <source>
        <strain evidence="5">RSA 2281</strain>
    </source>
</reference>
<dbReference type="PANTHER" id="PTHR43580:SF8">
    <property type="entry name" value="6-PHOSPHOGLUCONATE DEHYDROGENASE NADP-BINDING DOMAIN-CONTAINING PROTEIN-RELATED"/>
    <property type="match status" value="1"/>
</dbReference>
<reference evidence="5" key="1">
    <citation type="journal article" date="2022" name="IScience">
        <title>Evolution of zygomycete secretomes and the origins of terrestrial fungal ecologies.</title>
        <authorList>
            <person name="Chang Y."/>
            <person name="Wang Y."/>
            <person name="Mondo S."/>
            <person name="Ahrendt S."/>
            <person name="Andreopoulos W."/>
            <person name="Barry K."/>
            <person name="Beard J."/>
            <person name="Benny G.L."/>
            <person name="Blankenship S."/>
            <person name="Bonito G."/>
            <person name="Cuomo C."/>
            <person name="Desiro A."/>
            <person name="Gervers K.A."/>
            <person name="Hundley H."/>
            <person name="Kuo A."/>
            <person name="LaButti K."/>
            <person name="Lang B.F."/>
            <person name="Lipzen A."/>
            <person name="O'Donnell K."/>
            <person name="Pangilinan J."/>
            <person name="Reynolds N."/>
            <person name="Sandor L."/>
            <person name="Smith M.E."/>
            <person name="Tsang A."/>
            <person name="Grigoriev I.V."/>
            <person name="Stajich J.E."/>
            <person name="Spatafora J.W."/>
        </authorList>
    </citation>
    <scope>NUCLEOTIDE SEQUENCE</scope>
    <source>
        <strain evidence="5">RSA 2281</strain>
    </source>
</reference>
<evidence type="ECO:0000259" key="4">
    <source>
        <dbReference type="Pfam" id="PF03446"/>
    </source>
</evidence>
<dbReference type="SUPFAM" id="SSF51735">
    <property type="entry name" value="NAD(P)-binding Rossmann-fold domains"/>
    <property type="match status" value="1"/>
</dbReference>
<name>A0AAD5PAV4_9FUNG</name>
<sequence length="313" mass="33613">MNTDTPQVAYVGLGAIGFEISQKIHQHLISTGGKPLLVHNRTLARAEALKERVPDIQIADTLAKVAEQADIIITCLLNDAAVIQVVDTLLSHGLKPGTILVEQSTIAPEVSQQLGDKIMQHGDNLQFVACPIMGPPAKARAAALIILAGGKPDVLENNVLPLLVPATGPKVIRVGDEPKLALRMKLTGNFFITSFVELLAEGTTLAEASGIGQEHVKELMDGLFPGSVLPAYADRMVRNTFVDEIHFPLTSARKDATHIMNMAKESNASIPMTQVFLDHLNSVVEEHGDYDISGIVVQLRKEAGLKPDQGGRP</sequence>
<dbReference type="InterPro" id="IPR006115">
    <property type="entry name" value="6PGDH_NADP-bd"/>
</dbReference>
<dbReference type="InterPro" id="IPR036291">
    <property type="entry name" value="NAD(P)-bd_dom_sf"/>
</dbReference>
<feature type="domain" description="6-phosphogluconate dehydrogenase NADP-binding" evidence="4">
    <location>
        <begin position="7"/>
        <end position="157"/>
    </location>
</feature>
<feature type="active site" evidence="3">
    <location>
        <position position="185"/>
    </location>
</feature>
<evidence type="ECO:0000256" key="1">
    <source>
        <dbReference type="ARBA" id="ARBA00007598"/>
    </source>
</evidence>
<dbReference type="InterPro" id="IPR013328">
    <property type="entry name" value="6PGD_dom2"/>
</dbReference>
<comment type="caution">
    <text evidence="5">The sequence shown here is derived from an EMBL/GenBank/DDBJ whole genome shotgun (WGS) entry which is preliminary data.</text>
</comment>
<dbReference type="AlphaFoldDB" id="A0AAD5PAV4"/>
<proteinExistence type="inferred from homology"/>
<dbReference type="InterPro" id="IPR051265">
    <property type="entry name" value="HIBADH-related_NP60_sf"/>
</dbReference>
<protein>
    <submittedName>
        <fullName evidence="5">NAD binding domain of 6-phosphogluconate dehydrogenase-domain-containing protein</fullName>
    </submittedName>
</protein>
<dbReference type="GO" id="GO:0050661">
    <property type="term" value="F:NADP binding"/>
    <property type="evidence" value="ECO:0007669"/>
    <property type="project" value="InterPro"/>
</dbReference>
<accession>A0AAD5PAV4</accession>
<dbReference type="Proteomes" id="UP001209540">
    <property type="component" value="Unassembled WGS sequence"/>
</dbReference>
<dbReference type="SUPFAM" id="SSF48179">
    <property type="entry name" value="6-phosphogluconate dehydrogenase C-terminal domain-like"/>
    <property type="match status" value="1"/>
</dbReference>